<dbReference type="EMBL" id="NIPW01000027">
    <property type="protein sequence ID" value="OWJ76556.1"/>
    <property type="molecule type" value="Genomic_DNA"/>
</dbReference>
<accession>A0A212A980</accession>
<gene>
    <name evidence="6" type="ORF">CDV49_13725</name>
</gene>
<evidence type="ECO:0000259" key="5">
    <source>
        <dbReference type="Pfam" id="PF25994"/>
    </source>
</evidence>
<dbReference type="GO" id="GO:0015159">
    <property type="term" value="F:polysaccharide transmembrane transporter activity"/>
    <property type="evidence" value="ECO:0007669"/>
    <property type="project" value="InterPro"/>
</dbReference>
<dbReference type="AlphaFoldDB" id="A0A212A980"/>
<feature type="chain" id="PRO_5012713318" evidence="2">
    <location>
        <begin position="25"/>
        <end position="396"/>
    </location>
</feature>
<evidence type="ECO:0000313" key="6">
    <source>
        <dbReference type="EMBL" id="OWJ76556.1"/>
    </source>
</evidence>
<dbReference type="PANTHER" id="PTHR33619">
    <property type="entry name" value="POLYSACCHARIDE EXPORT PROTEIN GFCE-RELATED"/>
    <property type="match status" value="1"/>
</dbReference>
<dbReference type="Gene3D" id="3.10.560.10">
    <property type="entry name" value="Outer membrane lipoprotein wza domain like"/>
    <property type="match status" value="1"/>
</dbReference>
<dbReference type="Gene3D" id="3.30.1950.10">
    <property type="entry name" value="wza like domain"/>
    <property type="match status" value="1"/>
</dbReference>
<evidence type="ECO:0000259" key="3">
    <source>
        <dbReference type="Pfam" id="PF02563"/>
    </source>
</evidence>
<evidence type="ECO:0000259" key="4">
    <source>
        <dbReference type="Pfam" id="PF10531"/>
    </source>
</evidence>
<dbReference type="Pfam" id="PF10531">
    <property type="entry name" value="SLBB"/>
    <property type="match status" value="1"/>
</dbReference>
<dbReference type="Pfam" id="PF25994">
    <property type="entry name" value="HH_AprE"/>
    <property type="match status" value="1"/>
</dbReference>
<organism evidence="6 7">
    <name type="scientific">Haematobacter genomosp. 1</name>
    <dbReference type="NCBI Taxonomy" id="366618"/>
    <lineage>
        <taxon>Bacteria</taxon>
        <taxon>Pseudomonadati</taxon>
        <taxon>Pseudomonadota</taxon>
        <taxon>Alphaproteobacteria</taxon>
        <taxon>Rhodobacterales</taxon>
        <taxon>Paracoccaceae</taxon>
        <taxon>Haematobacter</taxon>
    </lineage>
</organism>
<dbReference type="InterPro" id="IPR019554">
    <property type="entry name" value="Soluble_ligand-bd"/>
</dbReference>
<evidence type="ECO:0000256" key="1">
    <source>
        <dbReference type="ARBA" id="ARBA00022729"/>
    </source>
</evidence>
<feature type="signal peptide" evidence="2">
    <location>
        <begin position="1"/>
        <end position="24"/>
    </location>
</feature>
<keyword evidence="7" id="KW-1185">Reference proteome</keyword>
<protein>
    <submittedName>
        <fullName evidence="6">Uncharacterized protein</fullName>
    </submittedName>
</protein>
<reference evidence="6 7" key="1">
    <citation type="submission" date="2016-12" db="EMBL/GenBank/DDBJ databases">
        <title>Comparison of Traditional DNA-DNA Hybridization with In Silico Genomic Analysis.</title>
        <authorList>
            <person name="Nicholson A.C."/>
            <person name="Humrighouse B.W."/>
            <person name="Graziano J."/>
            <person name="Lasker B."/>
            <person name="Whitney A.M."/>
            <person name="Mcquiston J.R."/>
        </authorList>
    </citation>
    <scope>NUCLEOTIDE SEQUENCE [LARGE SCALE GENOMIC DNA]</scope>
    <source>
        <strain evidence="6 7">H2240</strain>
    </source>
</reference>
<dbReference type="PANTHER" id="PTHR33619:SF3">
    <property type="entry name" value="POLYSACCHARIDE EXPORT PROTEIN GFCE-RELATED"/>
    <property type="match status" value="1"/>
</dbReference>
<dbReference type="OrthoDB" id="197007at2"/>
<feature type="domain" description="AprE-like long alpha-helical hairpin" evidence="5">
    <location>
        <begin position="160"/>
        <end position="339"/>
    </location>
</feature>
<keyword evidence="1 2" id="KW-0732">Signal</keyword>
<dbReference type="Pfam" id="PF02563">
    <property type="entry name" value="Poly_export"/>
    <property type="match status" value="1"/>
</dbReference>
<dbReference type="InterPro" id="IPR058781">
    <property type="entry name" value="HH_AprE-like"/>
</dbReference>
<evidence type="ECO:0000313" key="7">
    <source>
        <dbReference type="Proteomes" id="UP000196878"/>
    </source>
</evidence>
<dbReference type="InterPro" id="IPR049712">
    <property type="entry name" value="Poly_export"/>
</dbReference>
<dbReference type="Proteomes" id="UP000196878">
    <property type="component" value="Unassembled WGS sequence"/>
</dbReference>
<proteinExistence type="predicted"/>
<sequence length="396" mass="42607">MGGSLRLRGAMVLLLAMSAGPLSAEPEAYRLGPGDEIALTILQRGDANGTYVVQDDGAISLPGVGLVSAEGLTLRDFEAVVTSKAAETVRDPSVAIQIVQRRPFYIAGAVSQPGGYPHRAKLTVMQAVALAGGFGRRLESGDPLNEIVIGTRAEQAHADAALQRGALLIRTARLNAELAGDHDFDITASEAGLSDAAAAPLLEKERQLLSTRLGQKERQIEILRSNSAARQEEMAAHDARIAQQTSMLDELSGELAKLRDARDRGMVTSERVNDIMREEDNTRGNQMQSNILRNQSRVAVIELEERMVDIEAGFRESLLTELRDTETQLRSLSNSLRAEGALMEATGSNTLSNSETIGQYDFSIIRGDAPVIGPIGLTTRVEPGDVLMVARRSVSQ</sequence>
<name>A0A212A980_9RHOB</name>
<evidence type="ECO:0000256" key="2">
    <source>
        <dbReference type="SAM" id="SignalP"/>
    </source>
</evidence>
<dbReference type="InterPro" id="IPR003715">
    <property type="entry name" value="Poly_export_N"/>
</dbReference>
<feature type="domain" description="Soluble ligand binding" evidence="4">
    <location>
        <begin position="104"/>
        <end position="137"/>
    </location>
</feature>
<feature type="domain" description="Polysaccharide export protein N-terminal" evidence="3">
    <location>
        <begin position="24"/>
        <end position="98"/>
    </location>
</feature>
<dbReference type="RefSeq" id="WP_088215995.1">
    <property type="nucleotide sequence ID" value="NZ_NIPW01000027.1"/>
</dbReference>
<comment type="caution">
    <text evidence="6">The sequence shown here is derived from an EMBL/GenBank/DDBJ whole genome shotgun (WGS) entry which is preliminary data.</text>
</comment>